<feature type="region of interest" description="Disordered" evidence="1">
    <location>
        <begin position="160"/>
        <end position="213"/>
    </location>
</feature>
<dbReference type="HOGENOM" id="CLU_004682_0_0_1"/>
<reference evidence="3 4" key="1">
    <citation type="submission" date="2015-01" db="EMBL/GenBank/DDBJ databases">
        <title>The Genome Sequence of Ochroconis gallopava CBS43764.</title>
        <authorList>
            <consortium name="The Broad Institute Genomics Platform"/>
            <person name="Cuomo C."/>
            <person name="de Hoog S."/>
            <person name="Gorbushina A."/>
            <person name="Stielow B."/>
            <person name="Teixiera M."/>
            <person name="Abouelleil A."/>
            <person name="Chapman S.B."/>
            <person name="Priest M."/>
            <person name="Young S.K."/>
            <person name="Wortman J."/>
            <person name="Nusbaum C."/>
            <person name="Birren B."/>
        </authorList>
    </citation>
    <scope>NUCLEOTIDE SEQUENCE [LARGE SCALE GENOMIC DNA]</scope>
    <source>
        <strain evidence="3 4">CBS 43764</strain>
    </source>
</reference>
<dbReference type="Pfam" id="PF12090">
    <property type="entry name" value="Spt20_SEP"/>
    <property type="match status" value="1"/>
</dbReference>
<feature type="compositionally biased region" description="Low complexity" evidence="1">
    <location>
        <begin position="365"/>
        <end position="379"/>
    </location>
</feature>
<dbReference type="AlphaFoldDB" id="A0A0D2B0U4"/>
<proteinExistence type="predicted"/>
<name>A0A0D2B0U4_9PEZI</name>
<sequence>MATAVVTARAQPLRRHDKRPNLPRVSTRATTVEAMDSSTPLKPTPHFYTEEYILERHKNDPPSLIVHLHQNHFRFDQQDGNFSYDSEAREFLRHLKERTVPGEPFLSEFYQARVPFYTGCLIVEVHNHRTKGASNSGNTTNQVGATDHVPYSIHNYNEHITPSPFAKYPEHKSKSNVPQAEGEKKAEKEPMPAPEQPASAMQKKGTPAPQISRRVLFPTQAMWDYDLMRLSMTPMTDARSDRHGSVQPGAATPTLGQPPTPITAVPTTPKQGQRMMVDATNAKEWEAEIINYTAPKLILNPAADLESSIEIIEQLEDPLHCEEPPLPKGRKRTVAEMAAEDAQAASIERYMLSSDERHQSMLPSGAAGTADGTARTGASGEAQFKRFRLIEGLKIQQAENKRQEAEREAQRAAQKRALQEAEARKAREAQEHQKQQAALQAPRHAEILHRQQQLNQQRAVAAQQAAAAQQVVTTSAQPMSTSAPQHAVQQAAQANHMSPIVRQQTPMSASPTLGGGTPMSSAAITSVPMTTSMSNQGAGSPPRPASAVQHPGGGVNMMRQASQQASAHGTPQMHSTPSMASAAPVTRHMTPQPRVNQHGSPMPNPMATPQMMNMTPVPNGITPEQQQMMMRQRMAQAQAQANQQGMNAMSPAQMNPMMRMQSQMANNPQLQQANMTPQMMNQARMMQAQAANQAAAAAAQQQQNNPQMASINQALTQIMTGLPPPITQRLMTLRSQAQTEIANQEQLRKQQFLAQFQQMGMQPPQEAIAQWQVNNQRMKMEAFQQLRQKLIVARQNLLQSYQASMAQQGQQVGANAMSPQVSNAGQNPGTQQAQMQGQNMGNQQYMQQLMQQQRRLQAAQVAQAQAQAMAQAQQQQGGGGGQQQRMMQPGQGIAQMNPQMMAQMQMQGMNPAQQQAFMQQMRMQQMQNQTMGGMNAMNAMNMSGQQGGGFANMNGSM</sequence>
<gene>
    <name evidence="3" type="ORF">PV09_04114</name>
</gene>
<feature type="region of interest" description="Disordered" evidence="1">
    <location>
        <begin position="1"/>
        <end position="41"/>
    </location>
</feature>
<dbReference type="InterPro" id="IPR046468">
    <property type="entry name" value="Spt20-like_SEP"/>
</dbReference>
<keyword evidence="4" id="KW-1185">Reference proteome</keyword>
<dbReference type="STRING" id="253628.A0A0D2B0U4"/>
<evidence type="ECO:0000256" key="1">
    <source>
        <dbReference type="SAM" id="MobiDB-lite"/>
    </source>
</evidence>
<feature type="compositionally biased region" description="Basic and acidic residues" evidence="1">
    <location>
        <begin position="401"/>
        <end position="410"/>
    </location>
</feature>
<dbReference type="VEuPathDB" id="FungiDB:PV09_04114"/>
<feature type="region of interest" description="Disordered" evidence="1">
    <location>
        <begin position="814"/>
        <end position="839"/>
    </location>
</feature>
<feature type="compositionally biased region" description="Basic and acidic residues" evidence="1">
    <location>
        <begin position="181"/>
        <end position="190"/>
    </location>
</feature>
<feature type="compositionally biased region" description="Polar residues" evidence="1">
    <location>
        <begin position="814"/>
        <end position="824"/>
    </location>
</feature>
<feature type="compositionally biased region" description="Basic and acidic residues" evidence="1">
    <location>
        <begin position="417"/>
        <end position="434"/>
    </location>
</feature>
<dbReference type="RefSeq" id="XP_016214818.1">
    <property type="nucleotide sequence ID" value="XM_016357414.1"/>
</dbReference>
<dbReference type="Proteomes" id="UP000053259">
    <property type="component" value="Unassembled WGS sequence"/>
</dbReference>
<organism evidence="3 4">
    <name type="scientific">Verruconis gallopava</name>
    <dbReference type="NCBI Taxonomy" id="253628"/>
    <lineage>
        <taxon>Eukaryota</taxon>
        <taxon>Fungi</taxon>
        <taxon>Dikarya</taxon>
        <taxon>Ascomycota</taxon>
        <taxon>Pezizomycotina</taxon>
        <taxon>Dothideomycetes</taxon>
        <taxon>Pleosporomycetidae</taxon>
        <taxon>Venturiales</taxon>
        <taxon>Sympoventuriaceae</taxon>
        <taxon>Verruconis</taxon>
    </lineage>
</organism>
<feature type="region of interest" description="Disordered" evidence="1">
    <location>
        <begin position="360"/>
        <end position="379"/>
    </location>
</feature>
<feature type="compositionally biased region" description="Low complexity" evidence="1">
    <location>
        <begin position="825"/>
        <end position="839"/>
    </location>
</feature>
<feature type="region of interest" description="Disordered" evidence="1">
    <location>
        <begin position="401"/>
        <end position="442"/>
    </location>
</feature>
<dbReference type="InParanoid" id="A0A0D2B0U4"/>
<evidence type="ECO:0000313" key="4">
    <source>
        <dbReference type="Proteomes" id="UP000053259"/>
    </source>
</evidence>
<accession>A0A0D2B0U4</accession>
<dbReference type="GeneID" id="27312087"/>
<protein>
    <recommendedName>
        <fullName evidence="2">Spt20-like SEP domain-containing protein</fullName>
    </recommendedName>
</protein>
<feature type="region of interest" description="Disordered" evidence="1">
    <location>
        <begin position="237"/>
        <end position="272"/>
    </location>
</feature>
<feature type="region of interest" description="Disordered" evidence="1">
    <location>
        <begin position="531"/>
        <end position="554"/>
    </location>
</feature>
<feature type="compositionally biased region" description="Low complexity" evidence="1">
    <location>
        <begin position="477"/>
        <end position="494"/>
    </location>
</feature>
<feature type="region of interest" description="Disordered" evidence="1">
    <location>
        <begin position="559"/>
        <end position="578"/>
    </location>
</feature>
<feature type="domain" description="Spt20-like SEP" evidence="2">
    <location>
        <begin position="59"/>
        <end position="313"/>
    </location>
</feature>
<dbReference type="EMBL" id="KN847539">
    <property type="protein sequence ID" value="KIW04949.1"/>
    <property type="molecule type" value="Genomic_DNA"/>
</dbReference>
<dbReference type="OrthoDB" id="1932706at2759"/>
<evidence type="ECO:0000313" key="3">
    <source>
        <dbReference type="EMBL" id="KIW04949.1"/>
    </source>
</evidence>
<evidence type="ECO:0000259" key="2">
    <source>
        <dbReference type="Pfam" id="PF12090"/>
    </source>
</evidence>
<feature type="region of interest" description="Disordered" evidence="1">
    <location>
        <begin position="477"/>
        <end position="496"/>
    </location>
</feature>